<dbReference type="InterPro" id="IPR052059">
    <property type="entry name" value="CR_Ser/Thr_kinase"/>
</dbReference>
<dbReference type="PROSITE" id="PS00107">
    <property type="entry name" value="PROTEIN_KINASE_ATP"/>
    <property type="match status" value="1"/>
</dbReference>
<dbReference type="Proteomes" id="UP000827889">
    <property type="component" value="Chromosome 7"/>
</dbReference>
<dbReference type="InterPro" id="IPR017441">
    <property type="entry name" value="Protein_kinase_ATP_BS"/>
</dbReference>
<feature type="domain" description="Protein kinase" evidence="7">
    <location>
        <begin position="44"/>
        <end position="322"/>
    </location>
</feature>
<keyword evidence="3" id="KW-0418">Kinase</keyword>
<evidence type="ECO:0000313" key="8">
    <source>
        <dbReference type="Proteomes" id="UP000827889"/>
    </source>
</evidence>
<dbReference type="SUPFAM" id="SSF56112">
    <property type="entry name" value="Protein kinase-like (PK-like)"/>
    <property type="match status" value="1"/>
</dbReference>
<keyword evidence="1" id="KW-0808">Transferase</keyword>
<evidence type="ECO:0000256" key="5">
    <source>
        <dbReference type="PROSITE-ProRule" id="PRU10141"/>
    </source>
</evidence>
<dbReference type="InterPro" id="IPR008271">
    <property type="entry name" value="Ser/Thr_kinase_AS"/>
</dbReference>
<dbReference type="InterPro" id="IPR011009">
    <property type="entry name" value="Kinase-like_dom_sf"/>
</dbReference>
<evidence type="ECO:0000256" key="3">
    <source>
        <dbReference type="ARBA" id="ARBA00022777"/>
    </source>
</evidence>
<accession>A0ABM3HME3</accession>
<keyword evidence="2 5" id="KW-0547">Nucleotide-binding</keyword>
<reference evidence="9" key="1">
    <citation type="submission" date="2025-08" db="UniProtKB">
        <authorList>
            <consortium name="RefSeq"/>
        </authorList>
    </citation>
    <scope>IDENTIFICATION</scope>
    <source>
        <tissue evidence="9">Leaf</tissue>
    </source>
</reference>
<comment type="similarity">
    <text evidence="6">Belongs to the protein kinase superfamily.</text>
</comment>
<sequence>MMFWRCLCCISKFDERPEISVSNNNDYPWEIYSLKELLHATNNFHNDNKIGEGGFGSVYWGRTSKGVEAIMSISCVAVKRLKAMSPKAEMEFAVEVEILGRVRHKNLLGLRGFYAGGDERLIVYDYMPNHSLITHLHGRLTEDCLLDWPRRMSIVLGSAEGLSYLHHEVNPHIIHRDIKASNVLLDNQFQAKVADFGFAKLIPDGVTHLTTRVKGTLGYLAPEYAMWGKVSDSCDVYSFGILLLEIISAKKPLEKLQGGVKRDIMQWATPYVQKGAFDHIADPRLEGKYKLDELKLVVMIAMRCTDHNPENRPSMIEVVQWLKGGLTRKKEIGHVIGKAKEDNGGDEENDTDYYEGSAIDEFDDKRKAWKATKVR</sequence>
<organism evidence="8 9">
    <name type="scientific">Rhodamnia argentea</name>
    <dbReference type="NCBI Taxonomy" id="178133"/>
    <lineage>
        <taxon>Eukaryota</taxon>
        <taxon>Viridiplantae</taxon>
        <taxon>Streptophyta</taxon>
        <taxon>Embryophyta</taxon>
        <taxon>Tracheophyta</taxon>
        <taxon>Spermatophyta</taxon>
        <taxon>Magnoliopsida</taxon>
        <taxon>eudicotyledons</taxon>
        <taxon>Gunneridae</taxon>
        <taxon>Pentapetalae</taxon>
        <taxon>rosids</taxon>
        <taxon>malvids</taxon>
        <taxon>Myrtales</taxon>
        <taxon>Myrtaceae</taxon>
        <taxon>Myrtoideae</taxon>
        <taxon>Myrteae</taxon>
        <taxon>Australasian group</taxon>
        <taxon>Rhodamnia</taxon>
    </lineage>
</organism>
<dbReference type="Gene3D" id="1.10.510.10">
    <property type="entry name" value="Transferase(Phosphotransferase) domain 1"/>
    <property type="match status" value="1"/>
</dbReference>
<evidence type="ECO:0000256" key="2">
    <source>
        <dbReference type="ARBA" id="ARBA00022741"/>
    </source>
</evidence>
<dbReference type="Gene3D" id="3.30.200.20">
    <property type="entry name" value="Phosphorylase Kinase, domain 1"/>
    <property type="match status" value="1"/>
</dbReference>
<dbReference type="RefSeq" id="XP_048137759.1">
    <property type="nucleotide sequence ID" value="XM_048281802.1"/>
</dbReference>
<dbReference type="PROSITE" id="PS50011">
    <property type="entry name" value="PROTEIN_KINASE_DOM"/>
    <property type="match status" value="1"/>
</dbReference>
<keyword evidence="6" id="KW-0723">Serine/threonine-protein kinase</keyword>
<dbReference type="GeneID" id="125315836"/>
<dbReference type="Pfam" id="PF00069">
    <property type="entry name" value="Pkinase"/>
    <property type="match status" value="1"/>
</dbReference>
<evidence type="ECO:0000256" key="4">
    <source>
        <dbReference type="ARBA" id="ARBA00022840"/>
    </source>
</evidence>
<dbReference type="PROSITE" id="PS00108">
    <property type="entry name" value="PROTEIN_KINASE_ST"/>
    <property type="match status" value="1"/>
</dbReference>
<protein>
    <submittedName>
        <fullName evidence="9">PTI1-like tyrosine-protein kinase At3g15890</fullName>
    </submittedName>
</protein>
<keyword evidence="4 5" id="KW-0067">ATP-binding</keyword>
<gene>
    <name evidence="9" type="primary">LOC125315836</name>
</gene>
<dbReference type="InterPro" id="IPR000719">
    <property type="entry name" value="Prot_kinase_dom"/>
</dbReference>
<evidence type="ECO:0000259" key="7">
    <source>
        <dbReference type="PROSITE" id="PS50011"/>
    </source>
</evidence>
<dbReference type="PANTHER" id="PTHR47973">
    <property type="entry name" value="CYSTEINE-RICH RECEPTOR-LIKE PROTEIN KINASE 3"/>
    <property type="match status" value="1"/>
</dbReference>
<name>A0ABM3HME3_9MYRT</name>
<keyword evidence="8" id="KW-1185">Reference proteome</keyword>
<dbReference type="SMART" id="SM00220">
    <property type="entry name" value="S_TKc"/>
    <property type="match status" value="1"/>
</dbReference>
<evidence type="ECO:0000313" key="9">
    <source>
        <dbReference type="RefSeq" id="XP_048137759.1"/>
    </source>
</evidence>
<evidence type="ECO:0000256" key="1">
    <source>
        <dbReference type="ARBA" id="ARBA00022679"/>
    </source>
</evidence>
<proteinExistence type="inferred from homology"/>
<evidence type="ECO:0000256" key="6">
    <source>
        <dbReference type="RuleBase" id="RU000304"/>
    </source>
</evidence>
<feature type="binding site" evidence="5">
    <location>
        <position position="79"/>
    </location>
    <ligand>
        <name>ATP</name>
        <dbReference type="ChEBI" id="CHEBI:30616"/>
    </ligand>
</feature>